<feature type="signal peptide" evidence="1">
    <location>
        <begin position="1"/>
        <end position="27"/>
    </location>
</feature>
<dbReference type="RefSeq" id="WP_015466964.1">
    <property type="nucleotide sequence ID" value="NC_020812.1"/>
</dbReference>
<reference evidence="2 3" key="1">
    <citation type="journal article" date="2013" name="ISME J.">
        <title>By their genes ye shall know them: genomic signatures of predatory bacteria.</title>
        <authorList>
            <person name="Pasternak Z."/>
            <person name="Pietrokovski S."/>
            <person name="Rotem O."/>
            <person name="Gophna U."/>
            <person name="Lurie-Weinberger M.N."/>
            <person name="Jurkevitch E."/>
        </authorList>
    </citation>
    <scope>NUCLEOTIDE SEQUENCE [LARGE SCALE GENOMIC DNA]</scope>
    <source>
        <strain evidence="2">EPB</strain>
    </source>
</reference>
<evidence type="ECO:0000313" key="3">
    <source>
        <dbReference type="Proteomes" id="UP000011932"/>
    </source>
</evidence>
<dbReference type="KEGG" id="man:A11S_587"/>
<name>M4VH84_9BACT</name>
<dbReference type="Proteomes" id="UP000011932">
    <property type="component" value="Chromosome"/>
</dbReference>
<keyword evidence="1" id="KW-0732">Signal</keyword>
<protein>
    <submittedName>
        <fullName evidence="2">Uncharacterized protein</fullName>
    </submittedName>
</protein>
<dbReference type="STRING" id="349215.A11S_587"/>
<dbReference type="EMBL" id="CP003538">
    <property type="protein sequence ID" value="AGH97411.1"/>
    <property type="molecule type" value="Genomic_DNA"/>
</dbReference>
<dbReference type="AlphaFoldDB" id="M4VH84"/>
<organism evidence="2 3">
    <name type="scientific">Micavibrio aeruginosavorus EPB</name>
    <dbReference type="NCBI Taxonomy" id="349215"/>
    <lineage>
        <taxon>Bacteria</taxon>
        <taxon>Pseudomonadati</taxon>
        <taxon>Bdellovibrionota</taxon>
        <taxon>Bdellovibrionia</taxon>
        <taxon>Bdellovibrionales</taxon>
        <taxon>Pseudobdellovibrionaceae</taxon>
        <taxon>Micavibrio</taxon>
    </lineage>
</organism>
<sequence>MTTRSFRTILSASFALAAALGYGTATATDAHVDRIDHTVTLTNGCDRTHTSVDKNGMVILPSSEILTNEEWNSHYKWVFFSMVDKNLVNAALADPRVTTIVFDFNGCATNENIPVFAADVEFQHMGINGSNDGIVYPAYQDFDRQHVDTIRKAGGFGITLQR</sequence>
<gene>
    <name evidence="2" type="ORF">A11S_587</name>
</gene>
<proteinExistence type="predicted"/>
<evidence type="ECO:0000256" key="1">
    <source>
        <dbReference type="SAM" id="SignalP"/>
    </source>
</evidence>
<feature type="chain" id="PRO_5004060306" evidence="1">
    <location>
        <begin position="28"/>
        <end position="162"/>
    </location>
</feature>
<dbReference type="HOGENOM" id="CLU_1633489_0_0_5"/>
<dbReference type="OrthoDB" id="9826456at2"/>
<accession>M4VH84</accession>
<evidence type="ECO:0000313" key="2">
    <source>
        <dbReference type="EMBL" id="AGH97411.1"/>
    </source>
</evidence>